<evidence type="ECO:0000313" key="3">
    <source>
        <dbReference type="EMBL" id="ABF39424.1"/>
    </source>
</evidence>
<dbReference type="PANTHER" id="PTHR34220:SF7">
    <property type="entry name" value="SENSOR HISTIDINE KINASE YPDA"/>
    <property type="match status" value="1"/>
</dbReference>
<evidence type="ECO:0000313" key="4">
    <source>
        <dbReference type="Proteomes" id="UP000002432"/>
    </source>
</evidence>
<dbReference type="HOGENOM" id="CLU_020473_1_1_0"/>
<feature type="transmembrane region" description="Helical" evidence="1">
    <location>
        <begin position="139"/>
        <end position="165"/>
    </location>
</feature>
<dbReference type="STRING" id="204669.Acid345_0419"/>
<dbReference type="OrthoDB" id="105609at2"/>
<dbReference type="GO" id="GO:0000155">
    <property type="term" value="F:phosphorelay sensor kinase activity"/>
    <property type="evidence" value="ECO:0007669"/>
    <property type="project" value="InterPro"/>
</dbReference>
<dbReference type="EnsemblBacteria" id="ABF39424">
    <property type="protein sequence ID" value="ABF39424"/>
    <property type="gene ID" value="Acid345_0419"/>
</dbReference>
<keyword evidence="4" id="KW-1185">Reference proteome</keyword>
<protein>
    <submittedName>
        <fullName evidence="3">Periplasmic sensor signal transduction histidine kinase</fullName>
    </submittedName>
</protein>
<gene>
    <name evidence="3" type="ordered locus">Acid345_0419</name>
</gene>
<keyword evidence="3" id="KW-0808">Transferase</keyword>
<proteinExistence type="predicted"/>
<dbReference type="GO" id="GO:0016020">
    <property type="term" value="C:membrane"/>
    <property type="evidence" value="ECO:0007669"/>
    <property type="project" value="InterPro"/>
</dbReference>
<dbReference type="InterPro" id="IPR036890">
    <property type="entry name" value="HATPase_C_sf"/>
</dbReference>
<dbReference type="AlphaFoldDB" id="Q1IUM6"/>
<dbReference type="RefSeq" id="WP_011521226.1">
    <property type="nucleotide sequence ID" value="NC_008009.1"/>
</dbReference>
<dbReference type="InterPro" id="IPR010559">
    <property type="entry name" value="Sig_transdc_His_kin_internal"/>
</dbReference>
<sequence>MSLSLITSEEVHAASASKEKTNWSLVWGVNAISWLVLSFLEVITVYPMRISQGRPLPFWMMFKDVFLHNLLGMVLTPGIYYLALKFPFSPRRILKPTMVHLSGSIFFAFANTAQHYLMFPLHVSPDSYEKFTWMLFYGFMSYAWFLDTSTTYIPVLAIAYMCSYYQKYRENEMQKLRLDAQLAQAQLQFLRSQLNPHFLFNTLHSITSLMHFDIDAADKMMAQLSDLLRMALQQADVNETELKYELDFVDRYLAIEKTRLGDRLRISRSVSEEAKQALVPPLILQPLVENAVIHGVSQQVEGGELFLRAIVFSGTLRLTVRNKGSLRTPSFRPPGHSGVGIRNIRERLNQMYGGDHSFVIEEDGKGGVEVAIILPLRTAAVSPNLTIDQVHAAL</sequence>
<organism evidence="3 4">
    <name type="scientific">Koribacter versatilis (strain Ellin345)</name>
    <dbReference type="NCBI Taxonomy" id="204669"/>
    <lineage>
        <taxon>Bacteria</taxon>
        <taxon>Pseudomonadati</taxon>
        <taxon>Acidobacteriota</taxon>
        <taxon>Terriglobia</taxon>
        <taxon>Terriglobales</taxon>
        <taxon>Candidatus Korobacteraceae</taxon>
        <taxon>Candidatus Korobacter</taxon>
    </lineage>
</organism>
<feature type="transmembrane region" description="Helical" evidence="1">
    <location>
        <begin position="66"/>
        <end position="86"/>
    </location>
</feature>
<dbReference type="SUPFAM" id="SSF55874">
    <property type="entry name" value="ATPase domain of HSP90 chaperone/DNA topoisomerase II/histidine kinase"/>
    <property type="match status" value="1"/>
</dbReference>
<dbReference type="PANTHER" id="PTHR34220">
    <property type="entry name" value="SENSOR HISTIDINE KINASE YPDA"/>
    <property type="match status" value="1"/>
</dbReference>
<dbReference type="Gene3D" id="3.30.565.10">
    <property type="entry name" value="Histidine kinase-like ATPase, C-terminal domain"/>
    <property type="match status" value="1"/>
</dbReference>
<reference evidence="3 4" key="1">
    <citation type="journal article" date="2009" name="Appl. Environ. Microbiol.">
        <title>Three genomes from the phylum Acidobacteria provide insight into the lifestyles of these microorganisms in soils.</title>
        <authorList>
            <person name="Ward N.L."/>
            <person name="Challacombe J.F."/>
            <person name="Janssen P.H."/>
            <person name="Henrissat B."/>
            <person name="Coutinho P.M."/>
            <person name="Wu M."/>
            <person name="Xie G."/>
            <person name="Haft D.H."/>
            <person name="Sait M."/>
            <person name="Badger J."/>
            <person name="Barabote R.D."/>
            <person name="Bradley B."/>
            <person name="Brettin T.S."/>
            <person name="Brinkac L.M."/>
            <person name="Bruce D."/>
            <person name="Creasy T."/>
            <person name="Daugherty S.C."/>
            <person name="Davidsen T.M."/>
            <person name="DeBoy R.T."/>
            <person name="Detter J.C."/>
            <person name="Dodson R.J."/>
            <person name="Durkin A.S."/>
            <person name="Ganapathy A."/>
            <person name="Gwinn-Giglio M."/>
            <person name="Han C.S."/>
            <person name="Khouri H."/>
            <person name="Kiss H."/>
            <person name="Kothari S.P."/>
            <person name="Madupu R."/>
            <person name="Nelson K.E."/>
            <person name="Nelson W.C."/>
            <person name="Paulsen I."/>
            <person name="Penn K."/>
            <person name="Ren Q."/>
            <person name="Rosovitz M.J."/>
            <person name="Selengut J.D."/>
            <person name="Shrivastava S."/>
            <person name="Sullivan S.A."/>
            <person name="Tapia R."/>
            <person name="Thompson L.S."/>
            <person name="Watkins K.L."/>
            <person name="Yang Q."/>
            <person name="Yu C."/>
            <person name="Zafar N."/>
            <person name="Zhou L."/>
            <person name="Kuske C.R."/>
        </authorList>
    </citation>
    <scope>NUCLEOTIDE SEQUENCE [LARGE SCALE GENOMIC DNA]</scope>
    <source>
        <strain evidence="3 4">Ellin345</strain>
    </source>
</reference>
<evidence type="ECO:0000259" key="2">
    <source>
        <dbReference type="Pfam" id="PF06580"/>
    </source>
</evidence>
<dbReference type="InterPro" id="IPR050640">
    <property type="entry name" value="Bact_2-comp_sensor_kinase"/>
</dbReference>
<feature type="domain" description="Signal transduction histidine kinase internal region" evidence="2">
    <location>
        <begin position="185"/>
        <end position="264"/>
    </location>
</feature>
<dbReference type="EMBL" id="CP000360">
    <property type="protein sequence ID" value="ABF39424.1"/>
    <property type="molecule type" value="Genomic_DNA"/>
</dbReference>
<keyword evidence="3" id="KW-0418">Kinase</keyword>
<keyword evidence="1" id="KW-0472">Membrane</keyword>
<keyword evidence="1" id="KW-0812">Transmembrane</keyword>
<dbReference type="KEGG" id="aba:Acid345_0419"/>
<feature type="transmembrane region" description="Helical" evidence="1">
    <location>
        <begin position="25"/>
        <end position="46"/>
    </location>
</feature>
<name>Q1IUM6_KORVE</name>
<dbReference type="Pfam" id="PF06580">
    <property type="entry name" value="His_kinase"/>
    <property type="match status" value="1"/>
</dbReference>
<dbReference type="eggNOG" id="COG2972">
    <property type="taxonomic scope" value="Bacteria"/>
</dbReference>
<keyword evidence="1" id="KW-1133">Transmembrane helix</keyword>
<dbReference type="Proteomes" id="UP000002432">
    <property type="component" value="Chromosome"/>
</dbReference>
<evidence type="ECO:0000256" key="1">
    <source>
        <dbReference type="SAM" id="Phobius"/>
    </source>
</evidence>
<accession>Q1IUM6</accession>
<feature type="transmembrane region" description="Helical" evidence="1">
    <location>
        <begin position="98"/>
        <end position="119"/>
    </location>
</feature>